<feature type="domain" description="HTH cro/C1-type" evidence="2">
    <location>
        <begin position="14"/>
        <end position="68"/>
    </location>
</feature>
<evidence type="ECO:0000259" key="2">
    <source>
        <dbReference type="PROSITE" id="PS50943"/>
    </source>
</evidence>
<dbReference type="PROSITE" id="PS50943">
    <property type="entry name" value="HTH_CROC1"/>
    <property type="match status" value="1"/>
</dbReference>
<dbReference type="InterPro" id="IPR010982">
    <property type="entry name" value="Lambda_DNA-bd_dom_sf"/>
</dbReference>
<dbReference type="RefSeq" id="WP_160897313.1">
    <property type="nucleotide sequence ID" value="NZ_WUMU01000055.1"/>
</dbReference>
<sequence>MAIEDLQAEVGRRIRALRKARDLSQRDLATLTGLAVPALSLIENGRRDVKLSTFLRLSEALRVEVSAFFVDPAAPMPPRPAPMGGYDLDEEE</sequence>
<organism evidence="3 4">
    <name type="scientific">Pseudooceanicola albus</name>
    <dbReference type="NCBI Taxonomy" id="2692189"/>
    <lineage>
        <taxon>Bacteria</taxon>
        <taxon>Pseudomonadati</taxon>
        <taxon>Pseudomonadota</taxon>
        <taxon>Alphaproteobacteria</taxon>
        <taxon>Rhodobacterales</taxon>
        <taxon>Paracoccaceae</taxon>
        <taxon>Pseudooceanicola</taxon>
    </lineage>
</organism>
<dbReference type="PANTHER" id="PTHR46797:SF2">
    <property type="entry name" value="TRANSCRIPTIONAL REGULATOR"/>
    <property type="match status" value="1"/>
</dbReference>
<accession>A0A6L7GBX1</accession>
<dbReference type="GO" id="GO:0003700">
    <property type="term" value="F:DNA-binding transcription factor activity"/>
    <property type="evidence" value="ECO:0007669"/>
    <property type="project" value="TreeGrafter"/>
</dbReference>
<gene>
    <name evidence="3" type="ORF">GR170_25570</name>
</gene>
<keyword evidence="1" id="KW-0238">DNA-binding</keyword>
<dbReference type="SUPFAM" id="SSF47413">
    <property type="entry name" value="lambda repressor-like DNA-binding domains"/>
    <property type="match status" value="1"/>
</dbReference>
<dbReference type="InterPro" id="IPR050807">
    <property type="entry name" value="TransReg_Diox_bact_type"/>
</dbReference>
<dbReference type="Pfam" id="PF01381">
    <property type="entry name" value="HTH_3"/>
    <property type="match status" value="1"/>
</dbReference>
<dbReference type="PANTHER" id="PTHR46797">
    <property type="entry name" value="HTH-TYPE TRANSCRIPTIONAL REGULATOR"/>
    <property type="match status" value="1"/>
</dbReference>
<keyword evidence="4" id="KW-1185">Reference proteome</keyword>
<evidence type="ECO:0000313" key="4">
    <source>
        <dbReference type="Proteomes" id="UP000477911"/>
    </source>
</evidence>
<proteinExistence type="predicted"/>
<dbReference type="Gene3D" id="1.10.260.40">
    <property type="entry name" value="lambda repressor-like DNA-binding domains"/>
    <property type="match status" value="1"/>
</dbReference>
<dbReference type="Proteomes" id="UP000477911">
    <property type="component" value="Unassembled WGS sequence"/>
</dbReference>
<comment type="caution">
    <text evidence="3">The sequence shown here is derived from an EMBL/GenBank/DDBJ whole genome shotgun (WGS) entry which is preliminary data.</text>
</comment>
<dbReference type="CDD" id="cd00093">
    <property type="entry name" value="HTH_XRE"/>
    <property type="match status" value="1"/>
</dbReference>
<dbReference type="GO" id="GO:0003677">
    <property type="term" value="F:DNA binding"/>
    <property type="evidence" value="ECO:0007669"/>
    <property type="project" value="UniProtKB-KW"/>
</dbReference>
<dbReference type="EMBL" id="WUMU01000055">
    <property type="protein sequence ID" value="MXN21202.1"/>
    <property type="molecule type" value="Genomic_DNA"/>
</dbReference>
<dbReference type="GO" id="GO:0005829">
    <property type="term" value="C:cytosol"/>
    <property type="evidence" value="ECO:0007669"/>
    <property type="project" value="TreeGrafter"/>
</dbReference>
<reference evidence="3 4" key="1">
    <citation type="submission" date="2019-12" db="EMBL/GenBank/DDBJ databases">
        <authorList>
            <person name="Li M."/>
        </authorList>
    </citation>
    <scope>NUCLEOTIDE SEQUENCE [LARGE SCALE GENOMIC DNA]</scope>
    <source>
        <strain evidence="3 4">GBMRC 2024</strain>
    </source>
</reference>
<protein>
    <submittedName>
        <fullName evidence="3">Helix-turn-helix domain-containing protein</fullName>
    </submittedName>
</protein>
<dbReference type="AlphaFoldDB" id="A0A6L7GBX1"/>
<dbReference type="SMART" id="SM00530">
    <property type="entry name" value="HTH_XRE"/>
    <property type="match status" value="1"/>
</dbReference>
<name>A0A6L7GBX1_9RHOB</name>
<evidence type="ECO:0000313" key="3">
    <source>
        <dbReference type="EMBL" id="MXN21202.1"/>
    </source>
</evidence>
<dbReference type="InterPro" id="IPR001387">
    <property type="entry name" value="Cro/C1-type_HTH"/>
</dbReference>
<evidence type="ECO:0000256" key="1">
    <source>
        <dbReference type="ARBA" id="ARBA00023125"/>
    </source>
</evidence>